<evidence type="ECO:0000256" key="4">
    <source>
        <dbReference type="ARBA" id="ARBA00022544"/>
    </source>
</evidence>
<dbReference type="PANTHER" id="PTHR34975:SF2">
    <property type="entry name" value="SPORE GERMINATION PROTEIN A2"/>
    <property type="match status" value="1"/>
</dbReference>
<feature type="transmembrane region" description="Helical" evidence="9">
    <location>
        <begin position="435"/>
        <end position="453"/>
    </location>
</feature>
<keyword evidence="6 9" id="KW-1133">Transmembrane helix</keyword>
<evidence type="ECO:0000256" key="7">
    <source>
        <dbReference type="ARBA" id="ARBA00023136"/>
    </source>
</evidence>
<feature type="transmembrane region" description="Helical" evidence="9">
    <location>
        <begin position="585"/>
        <end position="606"/>
    </location>
</feature>
<dbReference type="EMBL" id="PQWM01000009">
    <property type="protein sequence ID" value="RDZ14551.1"/>
    <property type="molecule type" value="Genomic_DNA"/>
</dbReference>
<organism evidence="10 11">
    <name type="scientific">Priestia megaterium</name>
    <name type="common">Bacillus megaterium</name>
    <dbReference type="NCBI Taxonomy" id="1404"/>
    <lineage>
        <taxon>Bacteria</taxon>
        <taxon>Bacillati</taxon>
        <taxon>Bacillota</taxon>
        <taxon>Bacilli</taxon>
        <taxon>Bacillales</taxon>
        <taxon>Bacillaceae</taxon>
        <taxon>Priestia</taxon>
    </lineage>
</organism>
<dbReference type="AlphaFoldDB" id="A0A3D8X2B3"/>
<evidence type="ECO:0000313" key="11">
    <source>
        <dbReference type="Proteomes" id="UP000256519"/>
    </source>
</evidence>
<sequence>MRIKKLSELTNKSKQRKEKADESKDSKKNSASSTQEEQKLSERVGDNLSRMKTALGQSTDLVVREFRISIEEKFTLGVAYIDGLVNKDEVEHYALDSIMHYHDEHLTHDDGIVNMYELIKSYSLAAGEIMEAKTLDDALLHVLSGDTVLFLEGYQTCIVASTRGWRDRAVSEPQSQTVVRGPRDSFTETLRTNTALIRRRIKSPKLWIESQQIGEFTKTDIALVYIDGIADEQVIQEVKERLSKIDIDGILESGYIEELIQDEDYTPFPTMHNTERPDSVAAGLLEGRIAILVDGTPFVLMVPALFIQFFQAAEDYYQRADISPKQFLFLIYVFCIGSAILAVPATLLETNRQNAWFCGVLAIGFALLIVAVLLWLIQRYPQQTFIQIAKKALGPYAGTCISLIYIFFMFIQSTFSLRDISTFMTTQIVPETLPTWIHALVLLAVIYGGYLGIEVVARTAEIFLPWIVVPFLLLIVLNIPQMKIDRLYPFFEFSMGDLVLGTTYFLVNPFMELVFILMITPHVKGGKKVKRMFVIGTVASGLTITIAVAACILALGANIASMHSYPVYLLGKMISLGATIQHVEVLVAIIWMLSIFFKVVIVFYAIQLSIVQLCNLRVRNFLSFPLGLIITGVAYYIIPNTAYFNYFEKYYWPFYLFVLSVCFPLLFIALSYIKKNKAAKGDRSQQT</sequence>
<feature type="compositionally biased region" description="Basic and acidic residues" evidence="8">
    <location>
        <begin position="36"/>
        <end position="45"/>
    </location>
</feature>
<comment type="caution">
    <text evidence="10">The sequence shown here is derived from an EMBL/GenBank/DDBJ whole genome shotgun (WGS) entry which is preliminary data.</text>
</comment>
<evidence type="ECO:0000256" key="6">
    <source>
        <dbReference type="ARBA" id="ARBA00022989"/>
    </source>
</evidence>
<dbReference type="RefSeq" id="WP_116074165.1">
    <property type="nucleotide sequence ID" value="NZ_CP187630.1"/>
</dbReference>
<keyword evidence="5 9" id="KW-0812">Transmembrane</keyword>
<dbReference type="GO" id="GO:0016020">
    <property type="term" value="C:membrane"/>
    <property type="evidence" value="ECO:0007669"/>
    <property type="project" value="UniProtKB-SubCell"/>
</dbReference>
<evidence type="ECO:0000256" key="9">
    <source>
        <dbReference type="SAM" id="Phobius"/>
    </source>
</evidence>
<dbReference type="PANTHER" id="PTHR34975">
    <property type="entry name" value="SPORE GERMINATION PROTEIN A2"/>
    <property type="match status" value="1"/>
</dbReference>
<feature type="transmembrane region" description="Helical" evidence="9">
    <location>
        <begin position="532"/>
        <end position="565"/>
    </location>
</feature>
<reference evidence="10 11" key="1">
    <citation type="journal article" date="2018" name="Appl. Environ. Microbiol.">
        <title>Antimicrobial susceptibility testing and tentative epidemiological cut-off values of five Bacillus species relevant for use as animal feed additives or for plant protection.</title>
        <authorList>
            <person name="Agerso Y."/>
            <person name="Stuer-Lauridsen B."/>
            <person name="Bjerre K."/>
            <person name="Jensen M.G."/>
            <person name="Johansen E."/>
            <person name="Bennedsen M."/>
            <person name="Brockmann E."/>
            <person name="Nielsen B."/>
        </authorList>
    </citation>
    <scope>NUCLEOTIDE SEQUENCE [LARGE SCALE GENOMIC DNA]</scope>
    <source>
        <strain evidence="10 11">CHCC20162</strain>
    </source>
</reference>
<dbReference type="NCBIfam" id="TIGR00912">
    <property type="entry name" value="2A0309"/>
    <property type="match status" value="1"/>
</dbReference>
<protein>
    <recommendedName>
        <fullName evidence="12">Spore germination protein</fullName>
    </recommendedName>
</protein>
<feature type="transmembrane region" description="Helical" evidence="9">
    <location>
        <begin position="396"/>
        <end position="415"/>
    </location>
</feature>
<feature type="transmembrane region" description="Helical" evidence="9">
    <location>
        <begin position="460"/>
        <end position="479"/>
    </location>
</feature>
<evidence type="ECO:0000256" key="3">
    <source>
        <dbReference type="ARBA" id="ARBA00022448"/>
    </source>
</evidence>
<feature type="region of interest" description="Disordered" evidence="8">
    <location>
        <begin position="1"/>
        <end position="47"/>
    </location>
</feature>
<evidence type="ECO:0000256" key="5">
    <source>
        <dbReference type="ARBA" id="ARBA00022692"/>
    </source>
</evidence>
<keyword evidence="3" id="KW-0813">Transport</keyword>
<name>A0A3D8X2B3_PRIMG</name>
<feature type="transmembrane region" description="Helical" evidence="9">
    <location>
        <begin position="650"/>
        <end position="673"/>
    </location>
</feature>
<evidence type="ECO:0000256" key="1">
    <source>
        <dbReference type="ARBA" id="ARBA00004141"/>
    </source>
</evidence>
<dbReference type="Proteomes" id="UP000256519">
    <property type="component" value="Unassembled WGS sequence"/>
</dbReference>
<accession>A0A3D8X2B3</accession>
<evidence type="ECO:0008006" key="12">
    <source>
        <dbReference type="Google" id="ProtNLM"/>
    </source>
</evidence>
<dbReference type="InterPro" id="IPR004761">
    <property type="entry name" value="Spore_GerAB"/>
</dbReference>
<evidence type="ECO:0000256" key="2">
    <source>
        <dbReference type="ARBA" id="ARBA00007998"/>
    </source>
</evidence>
<dbReference type="GO" id="GO:0009847">
    <property type="term" value="P:spore germination"/>
    <property type="evidence" value="ECO:0007669"/>
    <property type="project" value="InterPro"/>
</dbReference>
<evidence type="ECO:0000313" key="10">
    <source>
        <dbReference type="EMBL" id="RDZ14551.1"/>
    </source>
</evidence>
<feature type="compositionally biased region" description="Basic and acidic residues" evidence="8">
    <location>
        <begin position="18"/>
        <end position="28"/>
    </location>
</feature>
<proteinExistence type="inferred from homology"/>
<feature type="transmembrane region" description="Helical" evidence="9">
    <location>
        <begin position="499"/>
        <end position="520"/>
    </location>
</feature>
<comment type="subcellular location">
    <subcellularLocation>
        <location evidence="1">Membrane</location>
        <topology evidence="1">Multi-pass membrane protein</topology>
    </subcellularLocation>
</comment>
<feature type="transmembrane region" description="Helical" evidence="9">
    <location>
        <begin position="618"/>
        <end position="638"/>
    </location>
</feature>
<dbReference type="InterPro" id="IPR004995">
    <property type="entry name" value="Spore_Ger"/>
</dbReference>
<comment type="similarity">
    <text evidence="2">Belongs to the amino acid-polyamine-organocation (APC) superfamily. Spore germination protein (SGP) (TC 2.A.3.9) family.</text>
</comment>
<gene>
    <name evidence="10" type="ORF">C3744_11670</name>
</gene>
<feature type="transmembrane region" description="Helical" evidence="9">
    <location>
        <begin position="327"/>
        <end position="348"/>
    </location>
</feature>
<keyword evidence="7 9" id="KW-0472">Membrane</keyword>
<keyword evidence="4" id="KW-0309">Germination</keyword>
<evidence type="ECO:0000256" key="8">
    <source>
        <dbReference type="SAM" id="MobiDB-lite"/>
    </source>
</evidence>
<feature type="transmembrane region" description="Helical" evidence="9">
    <location>
        <begin position="354"/>
        <end position="376"/>
    </location>
</feature>
<dbReference type="Pfam" id="PF03323">
    <property type="entry name" value="GerA"/>
    <property type="match status" value="1"/>
</dbReference>